<feature type="transmembrane region" description="Helical" evidence="1">
    <location>
        <begin position="25"/>
        <end position="45"/>
    </location>
</feature>
<dbReference type="AlphaFoldDB" id="A0A974RYL1"/>
<keyword evidence="4" id="KW-1185">Reference proteome</keyword>
<evidence type="ECO:0000313" key="3">
    <source>
        <dbReference type="EMBL" id="QQS98553.1"/>
    </source>
</evidence>
<dbReference type="Proteomes" id="UP000595254">
    <property type="component" value="Chromosome"/>
</dbReference>
<protein>
    <submittedName>
        <fullName evidence="3">DUF58 domain-containing protein</fullName>
    </submittedName>
</protein>
<keyword evidence="1" id="KW-0472">Membrane</keyword>
<dbReference type="KEGG" id="ppsr:I6J18_12375"/>
<dbReference type="Pfam" id="PF01882">
    <property type="entry name" value="DUF58"/>
    <property type="match status" value="1"/>
</dbReference>
<dbReference type="EMBL" id="CP068053">
    <property type="protein sequence ID" value="QQS98553.1"/>
    <property type="molecule type" value="Genomic_DNA"/>
</dbReference>
<evidence type="ECO:0000313" key="4">
    <source>
        <dbReference type="Proteomes" id="UP000595254"/>
    </source>
</evidence>
<proteinExistence type="predicted"/>
<dbReference type="RefSeq" id="WP_051387236.1">
    <property type="nucleotide sequence ID" value="NZ_CP068053.1"/>
</dbReference>
<reference evidence="3 4" key="1">
    <citation type="submission" date="2021-01" db="EMBL/GenBank/DDBJ databases">
        <title>FDA dAtabase for Regulatory Grade micrObial Sequences (FDA-ARGOS): Supporting development and validation of Infectious Disease Dx tests.</title>
        <authorList>
            <person name="Nelson B."/>
            <person name="Plummer A."/>
            <person name="Tallon L."/>
            <person name="Sadzewicz L."/>
            <person name="Zhao X."/>
            <person name="Boylan J."/>
            <person name="Ott S."/>
            <person name="Bowen H."/>
            <person name="Vavikolanu K."/>
            <person name="Mehta A."/>
            <person name="Aluvathingal J."/>
            <person name="Nadendla S."/>
            <person name="Myers T."/>
            <person name="Yan Y."/>
            <person name="Sichtig H."/>
        </authorList>
    </citation>
    <scope>NUCLEOTIDE SEQUENCE [LARGE SCALE GENOMIC DNA]</scope>
    <source>
        <strain evidence="3 4">FDAARGOS_1161</strain>
    </source>
</reference>
<keyword evidence="1" id="KW-0812">Transmembrane</keyword>
<dbReference type="InterPro" id="IPR002881">
    <property type="entry name" value="DUF58"/>
</dbReference>
<sequence length="389" mass="44746">MTGLLLLTITSFIFAMFQGGFLSWFLFYTFLPFALYSFTLIGYSLDKFKVERMISKSQYQAGDHLEARIIISRKSLMPLFYLMVEDEIPDSLLPLAQQKKKIIVFPLLKREIKLNYRFDHLPRGEHFLETIRLQTGDFFGLYQKTSIYTVPQTIIVYPAIIQLPFQQLEKAYDQGNGGSIRKLLHDHTLASGVRDYQPGDQISWINWKATAKKNEMMTKEFDDQKSHDLFLILDEQQTSLFEEMVVFTASFSHAVLKKGIQMGYLGSAFQEPFLPIRGGEHQRQDILYKLARTKASAMERLEVSLENHQSILPLNAALIIVTGKLSRTTMEFIAGYKLNRAVTVFCMKNGSFLTAEEIAVRESAKKKGIRVNYLDQHQYESEIIEVAAQ</sequence>
<dbReference type="PANTHER" id="PTHR34351">
    <property type="entry name" value="SLR1927 PROTEIN-RELATED"/>
    <property type="match status" value="1"/>
</dbReference>
<dbReference type="PANTHER" id="PTHR34351:SF2">
    <property type="entry name" value="DUF58 DOMAIN-CONTAINING PROTEIN"/>
    <property type="match status" value="1"/>
</dbReference>
<organism evidence="3 4">
    <name type="scientific">Peribacillus psychrosaccharolyticus</name>
    <name type="common">Bacillus psychrosaccharolyticus</name>
    <dbReference type="NCBI Taxonomy" id="1407"/>
    <lineage>
        <taxon>Bacteria</taxon>
        <taxon>Bacillati</taxon>
        <taxon>Bacillota</taxon>
        <taxon>Bacilli</taxon>
        <taxon>Bacillales</taxon>
        <taxon>Bacillaceae</taxon>
        <taxon>Peribacillus</taxon>
    </lineage>
</organism>
<keyword evidence="1" id="KW-1133">Transmembrane helix</keyword>
<evidence type="ECO:0000256" key="1">
    <source>
        <dbReference type="SAM" id="Phobius"/>
    </source>
</evidence>
<gene>
    <name evidence="3" type="ORF">I6J18_12375</name>
</gene>
<name>A0A974RYL1_PERPY</name>
<evidence type="ECO:0000259" key="2">
    <source>
        <dbReference type="Pfam" id="PF01882"/>
    </source>
</evidence>
<accession>A0A974RYL1</accession>
<feature type="domain" description="DUF58" evidence="2">
    <location>
        <begin position="193"/>
        <end position="329"/>
    </location>
</feature>